<comment type="caution">
    <text evidence="2">The sequence shown here is derived from an EMBL/GenBank/DDBJ whole genome shotgun (WGS) entry which is preliminary data.</text>
</comment>
<reference evidence="2 3" key="1">
    <citation type="journal article" date="2016" name="Nat. Commun.">
        <title>Thousands of microbial genomes shed light on interconnected biogeochemical processes in an aquifer system.</title>
        <authorList>
            <person name="Anantharaman K."/>
            <person name="Brown C.T."/>
            <person name="Hug L.A."/>
            <person name="Sharon I."/>
            <person name="Castelle C.J."/>
            <person name="Probst A.J."/>
            <person name="Thomas B.C."/>
            <person name="Singh A."/>
            <person name="Wilkins M.J."/>
            <person name="Karaoz U."/>
            <person name="Brodie E.L."/>
            <person name="Williams K.H."/>
            <person name="Hubbard S.S."/>
            <person name="Banfield J.F."/>
        </authorList>
    </citation>
    <scope>NUCLEOTIDE SEQUENCE [LARGE SCALE GENOMIC DNA]</scope>
</reference>
<evidence type="ECO:0000256" key="1">
    <source>
        <dbReference type="SAM" id="Phobius"/>
    </source>
</evidence>
<proteinExistence type="predicted"/>
<accession>A0A1F4UB88</accession>
<sequence>MASASYRAFRARSTEATLLLTAAFIIMIGILPIGDRISRHLPAFAQWIMDLPLVVGQRGIGLGIALGALATELKIILGIERSWLGGGE</sequence>
<name>A0A1F4UB88_UNCW3</name>
<gene>
    <name evidence="2" type="ORF">A2Y85_00250</name>
</gene>
<keyword evidence="1" id="KW-0812">Transmembrane</keyword>
<dbReference type="EMBL" id="MEUM01000077">
    <property type="protein sequence ID" value="OGC42214.1"/>
    <property type="molecule type" value="Genomic_DNA"/>
</dbReference>
<organism evidence="2 3">
    <name type="scientific">candidate division WOR-3 bacterium RBG_13_43_14</name>
    <dbReference type="NCBI Taxonomy" id="1802590"/>
    <lineage>
        <taxon>Bacteria</taxon>
        <taxon>Bacteria division WOR-3</taxon>
    </lineage>
</organism>
<keyword evidence="1" id="KW-0472">Membrane</keyword>
<protein>
    <submittedName>
        <fullName evidence="2">Uncharacterized protein</fullName>
    </submittedName>
</protein>
<keyword evidence="1" id="KW-1133">Transmembrane helix</keyword>
<evidence type="ECO:0000313" key="2">
    <source>
        <dbReference type="EMBL" id="OGC42214.1"/>
    </source>
</evidence>
<dbReference type="Proteomes" id="UP000177025">
    <property type="component" value="Unassembled WGS sequence"/>
</dbReference>
<feature type="transmembrane region" description="Helical" evidence="1">
    <location>
        <begin position="16"/>
        <end position="34"/>
    </location>
</feature>
<evidence type="ECO:0000313" key="3">
    <source>
        <dbReference type="Proteomes" id="UP000177025"/>
    </source>
</evidence>
<dbReference type="AlphaFoldDB" id="A0A1F4UB88"/>